<sequence>MSDCEYRAARDGEFEQLRVLWKEGFGDSDEFIDEYQRLIYQPQNAEVAFCDGKIVSMIMVVPTTFHRAGKEPLPAGYAYALTTAQGYRRRGIGVAVYRSLTDRKMADGMVCIASSPGDESLLHFYLRHSWKIAFYVRELAIAANELPQAIQADWTTPEKYNILREASLQGTDHYAFELPVVQMQEYVCRDSGGGLLYFPGHEPCCAVAEYEGDGHVLISELLAPDEQLLACAAGVLQHLPAEKVSIRLPVWSGESIGAKAVPYAILSPHGEMYHYMMKNPTAYLGLDLC</sequence>
<dbReference type="InterPro" id="IPR016181">
    <property type="entry name" value="Acyl_CoA_acyltransferase"/>
</dbReference>
<reference evidence="2" key="1">
    <citation type="submission" date="2020-10" db="EMBL/GenBank/DDBJ databases">
        <authorList>
            <person name="Gilroy R."/>
        </authorList>
    </citation>
    <scope>NUCLEOTIDE SEQUENCE</scope>
    <source>
        <strain evidence="2">CHK191-8634</strain>
    </source>
</reference>
<name>A0A9D1LL53_9CLOT</name>
<dbReference type="GO" id="GO:0016747">
    <property type="term" value="F:acyltransferase activity, transferring groups other than amino-acyl groups"/>
    <property type="evidence" value="ECO:0007669"/>
    <property type="project" value="InterPro"/>
</dbReference>
<comment type="caution">
    <text evidence="2">The sequence shown here is derived from an EMBL/GenBank/DDBJ whole genome shotgun (WGS) entry which is preliminary data.</text>
</comment>
<organism evidence="2 3">
    <name type="scientific">Candidatus Ventrousia excrementavium</name>
    <dbReference type="NCBI Taxonomy" id="2840961"/>
    <lineage>
        <taxon>Bacteria</taxon>
        <taxon>Bacillati</taxon>
        <taxon>Bacillota</taxon>
        <taxon>Clostridia</taxon>
        <taxon>Eubacteriales</taxon>
        <taxon>Clostridiaceae</taxon>
        <taxon>Clostridiaceae incertae sedis</taxon>
        <taxon>Candidatus Ventrousia</taxon>
    </lineage>
</organism>
<reference evidence="2" key="2">
    <citation type="journal article" date="2021" name="PeerJ">
        <title>Extensive microbial diversity within the chicken gut microbiome revealed by metagenomics and culture.</title>
        <authorList>
            <person name="Gilroy R."/>
            <person name="Ravi A."/>
            <person name="Getino M."/>
            <person name="Pursley I."/>
            <person name="Horton D.L."/>
            <person name="Alikhan N.F."/>
            <person name="Baker D."/>
            <person name="Gharbi K."/>
            <person name="Hall N."/>
            <person name="Watson M."/>
            <person name="Adriaenssens E.M."/>
            <person name="Foster-Nyarko E."/>
            <person name="Jarju S."/>
            <person name="Secka A."/>
            <person name="Antonio M."/>
            <person name="Oren A."/>
            <person name="Chaudhuri R.R."/>
            <person name="La Ragione R."/>
            <person name="Hildebrand F."/>
            <person name="Pallen M.J."/>
        </authorList>
    </citation>
    <scope>NUCLEOTIDE SEQUENCE</scope>
    <source>
        <strain evidence="2">CHK191-8634</strain>
    </source>
</reference>
<accession>A0A9D1LL53</accession>
<proteinExistence type="predicted"/>
<evidence type="ECO:0000313" key="2">
    <source>
        <dbReference type="EMBL" id="HIU42717.1"/>
    </source>
</evidence>
<evidence type="ECO:0000313" key="3">
    <source>
        <dbReference type="Proteomes" id="UP000824073"/>
    </source>
</evidence>
<feature type="domain" description="N-acetyltransferase" evidence="1">
    <location>
        <begin position="4"/>
        <end position="151"/>
    </location>
</feature>
<protein>
    <submittedName>
        <fullName evidence="2">GNAT family N-acetyltransferase</fullName>
    </submittedName>
</protein>
<dbReference type="InterPro" id="IPR000182">
    <property type="entry name" value="GNAT_dom"/>
</dbReference>
<dbReference type="PROSITE" id="PS51186">
    <property type="entry name" value="GNAT"/>
    <property type="match status" value="1"/>
</dbReference>
<dbReference type="AlphaFoldDB" id="A0A9D1LL53"/>
<dbReference type="Pfam" id="PF13527">
    <property type="entry name" value="Acetyltransf_9"/>
    <property type="match status" value="1"/>
</dbReference>
<dbReference type="Gene3D" id="3.40.630.30">
    <property type="match status" value="1"/>
</dbReference>
<gene>
    <name evidence="2" type="ORF">IAB67_00280</name>
</gene>
<dbReference type="Proteomes" id="UP000824073">
    <property type="component" value="Unassembled WGS sequence"/>
</dbReference>
<evidence type="ECO:0000259" key="1">
    <source>
        <dbReference type="PROSITE" id="PS51186"/>
    </source>
</evidence>
<dbReference type="SUPFAM" id="SSF55729">
    <property type="entry name" value="Acyl-CoA N-acyltransferases (Nat)"/>
    <property type="match status" value="1"/>
</dbReference>
<dbReference type="EMBL" id="DVMR01000004">
    <property type="protein sequence ID" value="HIU42717.1"/>
    <property type="molecule type" value="Genomic_DNA"/>
</dbReference>